<accession>A0A6A7B0X1</accession>
<sequence>MSISGESTVAPSRDLEGSHKSLDGEVYGFEGSVISSLDKSPYANAQIVSLEVGLNATRFDVHGTILQQSTELAAKFDPWSLKKVPVPLPEIDEATAHTLVHYLYTGKYQALGSESESEEAIALDYKLGTCAYCAAIRYKLPGLVELAREKITSFGEDVSIFDILAVAKDHAFPMLPEDELWYSGYVESAINGAMAENPEPFRKPDFITQVEGNSRLLQVVWKTVMSSYARTPVASVNIDDEVVTPTAEKIPDITESAESQEEEPTIEDRILVDELEAAEVVTALTALEIKQTEARKPITVEIDDMQGDTLKLDEIEPTDSTPQAPEPFTDELGFESSKTYQQMGKKFEQVPETVATAALEATKSGHTRSDSVVEVEETVAPPELERKATCGSEAVDAVAGSPQAALSAIEGVTASKKSKKMKKKKATTFI</sequence>
<dbReference type="InterPro" id="IPR011333">
    <property type="entry name" value="SKP1/BTB/POZ_sf"/>
</dbReference>
<dbReference type="OrthoDB" id="3594103at2759"/>
<dbReference type="Proteomes" id="UP000799423">
    <property type="component" value="Unassembled WGS sequence"/>
</dbReference>
<dbReference type="EMBL" id="MU006319">
    <property type="protein sequence ID" value="KAF2848287.1"/>
    <property type="molecule type" value="Genomic_DNA"/>
</dbReference>
<gene>
    <name evidence="1" type="ORF">T440DRAFT_537022</name>
</gene>
<proteinExistence type="predicted"/>
<dbReference type="PANTHER" id="PTHR37538:SF4">
    <property type="entry name" value="PITSLRE SERINE_THREONINE-PROTEIN KINASE CDC2L1"/>
    <property type="match status" value="1"/>
</dbReference>
<keyword evidence="2" id="KW-1185">Reference proteome</keyword>
<organism evidence="1 2">
    <name type="scientific">Plenodomus tracheiphilus IPT5</name>
    <dbReference type="NCBI Taxonomy" id="1408161"/>
    <lineage>
        <taxon>Eukaryota</taxon>
        <taxon>Fungi</taxon>
        <taxon>Dikarya</taxon>
        <taxon>Ascomycota</taxon>
        <taxon>Pezizomycotina</taxon>
        <taxon>Dothideomycetes</taxon>
        <taxon>Pleosporomycetidae</taxon>
        <taxon>Pleosporales</taxon>
        <taxon>Pleosporineae</taxon>
        <taxon>Leptosphaeriaceae</taxon>
        <taxon>Plenodomus</taxon>
    </lineage>
</organism>
<evidence type="ECO:0000313" key="1">
    <source>
        <dbReference type="EMBL" id="KAF2848287.1"/>
    </source>
</evidence>
<evidence type="ECO:0000313" key="2">
    <source>
        <dbReference type="Proteomes" id="UP000799423"/>
    </source>
</evidence>
<dbReference type="PANTHER" id="PTHR37538">
    <property type="entry name" value="BTB DOMAIN-CONTAINING PROTEIN"/>
    <property type="match status" value="1"/>
</dbReference>
<name>A0A6A7B0X1_9PLEO</name>
<evidence type="ECO:0008006" key="3">
    <source>
        <dbReference type="Google" id="ProtNLM"/>
    </source>
</evidence>
<dbReference type="AlphaFoldDB" id="A0A6A7B0X1"/>
<reference evidence="1" key="1">
    <citation type="submission" date="2020-01" db="EMBL/GenBank/DDBJ databases">
        <authorList>
            <consortium name="DOE Joint Genome Institute"/>
            <person name="Haridas S."/>
            <person name="Albert R."/>
            <person name="Binder M."/>
            <person name="Bloem J."/>
            <person name="Labutti K."/>
            <person name="Salamov A."/>
            <person name="Andreopoulos B."/>
            <person name="Baker S.E."/>
            <person name="Barry K."/>
            <person name="Bills G."/>
            <person name="Bluhm B.H."/>
            <person name="Cannon C."/>
            <person name="Castanera R."/>
            <person name="Culley D.E."/>
            <person name="Daum C."/>
            <person name="Ezra D."/>
            <person name="Gonzalez J.B."/>
            <person name="Henrissat B."/>
            <person name="Kuo A."/>
            <person name="Liang C."/>
            <person name="Lipzen A."/>
            <person name="Lutzoni F."/>
            <person name="Magnuson J."/>
            <person name="Mondo S."/>
            <person name="Nolan M."/>
            <person name="Ohm R."/>
            <person name="Pangilinan J."/>
            <person name="Park H.-J."/>
            <person name="Ramirez L."/>
            <person name="Alfaro M."/>
            <person name="Sun H."/>
            <person name="Tritt A."/>
            <person name="Yoshinaga Y."/>
            <person name="Zwiers L.-H."/>
            <person name="Turgeon B.G."/>
            <person name="Goodwin S.B."/>
            <person name="Spatafora J.W."/>
            <person name="Crous P.W."/>
            <person name="Grigoriev I.V."/>
        </authorList>
    </citation>
    <scope>NUCLEOTIDE SEQUENCE</scope>
    <source>
        <strain evidence="1">IPT5</strain>
    </source>
</reference>
<dbReference type="Gene3D" id="3.30.710.10">
    <property type="entry name" value="Potassium Channel Kv1.1, Chain A"/>
    <property type="match status" value="1"/>
</dbReference>
<protein>
    <recommendedName>
        <fullName evidence="3">BTB domain-containing protein</fullName>
    </recommendedName>
</protein>